<dbReference type="GO" id="GO:0005975">
    <property type="term" value="P:carbohydrate metabolic process"/>
    <property type="evidence" value="ECO:0007669"/>
    <property type="project" value="InterPro"/>
</dbReference>
<dbReference type="GO" id="GO:0043169">
    <property type="term" value="F:cation binding"/>
    <property type="evidence" value="ECO:0007669"/>
    <property type="project" value="InterPro"/>
</dbReference>
<protein>
    <recommendedName>
        <fullName evidence="3">Alpha-amylase</fullName>
        <ecNumber evidence="3">3.2.1.1</ecNumber>
    </recommendedName>
</protein>
<dbReference type="EC" id="3.2.1.1" evidence="3"/>
<dbReference type="SUPFAM" id="SSF51445">
    <property type="entry name" value="(Trans)glycosidases"/>
    <property type="match status" value="1"/>
</dbReference>
<keyword evidence="3" id="KW-0119">Carbohydrate metabolism</keyword>
<keyword evidence="3" id="KW-0378">Hydrolase</keyword>
<feature type="signal peptide" evidence="4">
    <location>
        <begin position="1"/>
        <end position="23"/>
    </location>
</feature>
<name>A0A2D0NFP5_FLAN2</name>
<dbReference type="OrthoDB" id="9806009at2"/>
<dbReference type="InterPro" id="IPR006046">
    <property type="entry name" value="Alpha_amylase"/>
</dbReference>
<dbReference type="Proteomes" id="UP000223913">
    <property type="component" value="Unassembled WGS sequence"/>
</dbReference>
<feature type="chain" id="PRO_5012835984" description="Alpha-amylase" evidence="4">
    <location>
        <begin position="24"/>
        <end position="562"/>
    </location>
</feature>
<evidence type="ECO:0000313" key="6">
    <source>
        <dbReference type="EMBL" id="PHN06603.1"/>
    </source>
</evidence>
<dbReference type="AlphaFoldDB" id="A0A2D0NFP5"/>
<dbReference type="SMART" id="SM00642">
    <property type="entry name" value="Aamy"/>
    <property type="match status" value="1"/>
</dbReference>
<comment type="similarity">
    <text evidence="1 2">Belongs to the glycosyl hydrolase 13 family.</text>
</comment>
<evidence type="ECO:0000256" key="3">
    <source>
        <dbReference type="RuleBase" id="RU361134"/>
    </source>
</evidence>
<dbReference type="RefSeq" id="WP_099149859.1">
    <property type="nucleotide sequence ID" value="NZ_PDUD01000017.1"/>
</dbReference>
<dbReference type="GO" id="GO:0016829">
    <property type="term" value="F:lyase activity"/>
    <property type="evidence" value="ECO:0007669"/>
    <property type="project" value="UniProtKB-KW"/>
</dbReference>
<proteinExistence type="inferred from homology"/>
<dbReference type="PRINTS" id="PR00110">
    <property type="entry name" value="ALPHAAMYLASE"/>
</dbReference>
<evidence type="ECO:0000256" key="2">
    <source>
        <dbReference type="RuleBase" id="RU003615"/>
    </source>
</evidence>
<keyword evidence="3" id="KW-0326">Glycosidase</keyword>
<evidence type="ECO:0000313" key="7">
    <source>
        <dbReference type="Proteomes" id="UP000223913"/>
    </source>
</evidence>
<sequence>MKKTVRQLLLSAILLLPIWSCMTNRVPDGYVPYEEYVKKPVSDFWKNATVYFLLTDRFQNGNTDNDLVLGRKQDGAKLRSFMGGDLQGITQKIREGYFEALGVDAIWMTPIVEQVHGFTDEGTGKTYGYHGYWARDWTRLDPNFGTEADFAELVEAAHERGIRILMDVVMNHTGPVTEQDSQWPDAWVRTEPTCTYTGYTTTVSCTLVDNLPDIRTGSDEAVELPAFLKEKWAQEGRLEEEMRSLDEFFKRTGLPRAPRFYLVKWFRDWVRKYGLDGFRIDTAKHTEASIWEELKKECREAFWEWKKANPKLVIDREDFYMVGEVYGFGVGGDRAYNYGDREVDFFDNGFESLINFAFKSDASMDYEALFSKYNTALNGGPLQDVSILNYVSSHDDGSPFDATREKALEAGTKLLLCPGGVQIYYGDETARPLRIEGTEGDANLRSFMNWEDVQDPTTQAVLEHWQKLGQFRQQHPAVGAGIHRQLNAAPYFFSRTLEGTKGTDKVVVALELPPGPKQVPLFETFPEGTVLKDYYSGISVVVRSDKVTLDSPYGIALLGEEE</sequence>
<dbReference type="InterPro" id="IPR006047">
    <property type="entry name" value="GH13_cat_dom"/>
</dbReference>
<evidence type="ECO:0000256" key="1">
    <source>
        <dbReference type="ARBA" id="ARBA00008061"/>
    </source>
</evidence>
<keyword evidence="6" id="KW-0456">Lyase</keyword>
<feature type="domain" description="Glycosyl hydrolase family 13 catalytic" evidence="5">
    <location>
        <begin position="52"/>
        <end position="472"/>
    </location>
</feature>
<dbReference type="PANTHER" id="PTHR10357:SF209">
    <property type="entry name" value="PERIPLASMIC ALPHA-AMYLASE"/>
    <property type="match status" value="1"/>
</dbReference>
<evidence type="ECO:0000259" key="5">
    <source>
        <dbReference type="SMART" id="SM00642"/>
    </source>
</evidence>
<accession>A0A2D0NFP5</accession>
<comment type="caution">
    <text evidence="6">The sequence shown here is derived from an EMBL/GenBank/DDBJ whole genome shotgun (WGS) entry which is preliminary data.</text>
</comment>
<comment type="catalytic activity">
    <reaction evidence="3">
        <text>Endohydrolysis of (1-&gt;4)-alpha-D-glucosidic linkages in polysaccharides containing three or more (1-&gt;4)-alpha-linked D-glucose units.</text>
        <dbReference type="EC" id="3.2.1.1"/>
    </reaction>
</comment>
<dbReference type="PANTHER" id="PTHR10357">
    <property type="entry name" value="ALPHA-AMYLASE FAMILY MEMBER"/>
    <property type="match status" value="1"/>
</dbReference>
<dbReference type="Pfam" id="PF00128">
    <property type="entry name" value="Alpha-amylase"/>
    <property type="match status" value="1"/>
</dbReference>
<keyword evidence="7" id="KW-1185">Reference proteome</keyword>
<dbReference type="EMBL" id="PDUD01000017">
    <property type="protein sequence ID" value="PHN06603.1"/>
    <property type="molecule type" value="Genomic_DNA"/>
</dbReference>
<gene>
    <name evidence="6" type="ORF">CRP01_09895</name>
</gene>
<organism evidence="6 7">
    <name type="scientific">Flavilitoribacter nigricans (strain ATCC 23147 / DSM 23189 / NBRC 102662 / NCIMB 1420 / SS-2)</name>
    <name type="common">Lewinella nigricans</name>
    <dbReference type="NCBI Taxonomy" id="1122177"/>
    <lineage>
        <taxon>Bacteria</taxon>
        <taxon>Pseudomonadati</taxon>
        <taxon>Bacteroidota</taxon>
        <taxon>Saprospiria</taxon>
        <taxon>Saprospirales</taxon>
        <taxon>Lewinellaceae</taxon>
        <taxon>Flavilitoribacter</taxon>
    </lineage>
</organism>
<dbReference type="InterPro" id="IPR017853">
    <property type="entry name" value="GH"/>
</dbReference>
<evidence type="ECO:0000256" key="4">
    <source>
        <dbReference type="SAM" id="SignalP"/>
    </source>
</evidence>
<keyword evidence="4" id="KW-0732">Signal</keyword>
<dbReference type="GO" id="GO:0004556">
    <property type="term" value="F:alpha-amylase activity"/>
    <property type="evidence" value="ECO:0007669"/>
    <property type="project" value="UniProtKB-UniRule"/>
</dbReference>
<reference evidence="6 7" key="1">
    <citation type="submission" date="2017-10" db="EMBL/GenBank/DDBJ databases">
        <title>The draft genome sequence of Lewinella nigricans NBRC 102662.</title>
        <authorList>
            <person name="Wang K."/>
        </authorList>
    </citation>
    <scope>NUCLEOTIDE SEQUENCE [LARGE SCALE GENOMIC DNA]</scope>
    <source>
        <strain evidence="6 7">NBRC 102662</strain>
    </source>
</reference>
<dbReference type="Gene3D" id="3.20.20.80">
    <property type="entry name" value="Glycosidases"/>
    <property type="match status" value="1"/>
</dbReference>